<dbReference type="PANTHER" id="PTHR30532:SF29">
    <property type="entry name" value="FE(3+) DICITRATE-BINDING PERIPLASMIC PROTEIN"/>
    <property type="match status" value="1"/>
</dbReference>
<reference evidence="7 8" key="1">
    <citation type="submission" date="2019-11" db="EMBL/GenBank/DDBJ databases">
        <title>Paenibacillus monticola sp. nov., a novel PGPR strain isolated from mountain sample in China.</title>
        <authorList>
            <person name="Zhao Q."/>
            <person name="Li H.-P."/>
            <person name="Zhang J.-L."/>
        </authorList>
    </citation>
    <scope>NUCLEOTIDE SEQUENCE [LARGE SCALE GENOMIC DNA]</scope>
    <source>
        <strain evidence="7 8">LC-T2</strain>
    </source>
</reference>
<feature type="domain" description="Fe/B12 periplasmic-binding" evidence="6">
    <location>
        <begin position="76"/>
        <end position="346"/>
    </location>
</feature>
<dbReference type="Gene3D" id="3.40.50.1980">
    <property type="entry name" value="Nitrogenase molybdenum iron protein domain"/>
    <property type="match status" value="2"/>
</dbReference>
<organism evidence="7 8">
    <name type="scientific">Paenibacillus monticola</name>
    <dbReference type="NCBI Taxonomy" id="2666075"/>
    <lineage>
        <taxon>Bacteria</taxon>
        <taxon>Bacillati</taxon>
        <taxon>Bacillota</taxon>
        <taxon>Bacilli</taxon>
        <taxon>Bacillales</taxon>
        <taxon>Paenibacillaceae</taxon>
        <taxon>Paenibacillus</taxon>
    </lineage>
</organism>
<comment type="subcellular location">
    <subcellularLocation>
        <location evidence="1">Cell envelope</location>
    </subcellularLocation>
</comment>
<name>A0A7X2HAB8_9BACL</name>
<dbReference type="EMBL" id="WJXB01000014">
    <property type="protein sequence ID" value="MRN56447.1"/>
    <property type="molecule type" value="Genomic_DNA"/>
</dbReference>
<protein>
    <submittedName>
        <fullName evidence="7">ABC transporter substrate-binding protein</fullName>
    </submittedName>
</protein>
<evidence type="ECO:0000256" key="4">
    <source>
        <dbReference type="ARBA" id="ARBA00022729"/>
    </source>
</evidence>
<evidence type="ECO:0000256" key="1">
    <source>
        <dbReference type="ARBA" id="ARBA00004196"/>
    </source>
</evidence>
<dbReference type="GO" id="GO:1901678">
    <property type="term" value="P:iron coordination entity transport"/>
    <property type="evidence" value="ECO:0007669"/>
    <property type="project" value="UniProtKB-ARBA"/>
</dbReference>
<keyword evidence="8" id="KW-1185">Reference proteome</keyword>
<dbReference type="SUPFAM" id="SSF53807">
    <property type="entry name" value="Helical backbone' metal receptor"/>
    <property type="match status" value="1"/>
</dbReference>
<keyword evidence="4 5" id="KW-0732">Signal</keyword>
<gene>
    <name evidence="7" type="ORF">GJB61_26150</name>
</gene>
<proteinExistence type="inferred from homology"/>
<evidence type="ECO:0000313" key="7">
    <source>
        <dbReference type="EMBL" id="MRN56447.1"/>
    </source>
</evidence>
<dbReference type="CDD" id="cd01146">
    <property type="entry name" value="FhuD"/>
    <property type="match status" value="1"/>
</dbReference>
<evidence type="ECO:0000256" key="5">
    <source>
        <dbReference type="SAM" id="SignalP"/>
    </source>
</evidence>
<dbReference type="PROSITE" id="PS51257">
    <property type="entry name" value="PROKAR_LIPOPROTEIN"/>
    <property type="match status" value="1"/>
</dbReference>
<sequence>MNKRLMGLIMVIVVMLIAAGCGSNNTNNSAANGEATSNATAAANATATNAGTEAASGPIILKDAKGELKLDKPALKVVVLEWTFTEDVIALGVQPVGNADNENYKLYVTSEAPLDAGVTDVGARDEPNLETIAALKPDLIIANTDSHEAIYEQLKGIAPTLIFSLYPLEGQGDQYTQMEEMFKTIAAAVGKTAEGDKVLADLDTHYADAKVKLAAAGKEGLNYVLTQAYSYQNAATMRLFTNNSLAVQTLDRIGLKNDWNPEKFEIYGFSTSTVESLPAVQDTNLLYIVQKDDNIFTKELKDNSVWNGLTFVKEKRTFGLDSATWVFGGPVSSKVIVDEVVKTLTK</sequence>
<dbReference type="InterPro" id="IPR051313">
    <property type="entry name" value="Bact_iron-sidero_bind"/>
</dbReference>
<feature type="chain" id="PRO_5031214180" evidence="5">
    <location>
        <begin position="31"/>
        <end position="346"/>
    </location>
</feature>
<dbReference type="PANTHER" id="PTHR30532">
    <property type="entry name" value="IRON III DICITRATE-BINDING PERIPLASMIC PROTEIN"/>
    <property type="match status" value="1"/>
</dbReference>
<evidence type="ECO:0000256" key="3">
    <source>
        <dbReference type="ARBA" id="ARBA00022448"/>
    </source>
</evidence>
<comment type="similarity">
    <text evidence="2">Belongs to the bacterial solute-binding protein 8 family.</text>
</comment>
<keyword evidence="3" id="KW-0813">Transport</keyword>
<dbReference type="PROSITE" id="PS50983">
    <property type="entry name" value="FE_B12_PBP"/>
    <property type="match status" value="1"/>
</dbReference>
<accession>A0A7X2HAB8</accession>
<dbReference type="PRINTS" id="PR01715">
    <property type="entry name" value="FERRIBNDNGPP"/>
</dbReference>
<evidence type="ECO:0000256" key="2">
    <source>
        <dbReference type="ARBA" id="ARBA00008814"/>
    </source>
</evidence>
<dbReference type="RefSeq" id="WP_154121957.1">
    <property type="nucleotide sequence ID" value="NZ_WJXB01000014.1"/>
</dbReference>
<feature type="signal peptide" evidence="5">
    <location>
        <begin position="1"/>
        <end position="30"/>
    </location>
</feature>
<evidence type="ECO:0000313" key="8">
    <source>
        <dbReference type="Proteomes" id="UP000463051"/>
    </source>
</evidence>
<dbReference type="Pfam" id="PF01497">
    <property type="entry name" value="Peripla_BP_2"/>
    <property type="match status" value="1"/>
</dbReference>
<dbReference type="AlphaFoldDB" id="A0A7X2HAB8"/>
<evidence type="ECO:0000259" key="6">
    <source>
        <dbReference type="PROSITE" id="PS50983"/>
    </source>
</evidence>
<comment type="caution">
    <text evidence="7">The sequence shown here is derived from an EMBL/GenBank/DDBJ whole genome shotgun (WGS) entry which is preliminary data.</text>
</comment>
<dbReference type="InterPro" id="IPR002491">
    <property type="entry name" value="ABC_transptr_periplasmic_BD"/>
</dbReference>
<dbReference type="GO" id="GO:0030288">
    <property type="term" value="C:outer membrane-bounded periplasmic space"/>
    <property type="evidence" value="ECO:0007669"/>
    <property type="project" value="TreeGrafter"/>
</dbReference>
<dbReference type="Proteomes" id="UP000463051">
    <property type="component" value="Unassembled WGS sequence"/>
</dbReference>